<evidence type="ECO:0000313" key="4">
    <source>
        <dbReference type="Proteomes" id="UP000269134"/>
    </source>
</evidence>
<dbReference type="Pfam" id="PF05656">
    <property type="entry name" value="DUF805"/>
    <property type="match status" value="1"/>
</dbReference>
<proteinExistence type="predicted"/>
<dbReference type="PANTHER" id="PTHR34980">
    <property type="entry name" value="INNER MEMBRANE PROTEIN-RELATED-RELATED"/>
    <property type="match status" value="1"/>
</dbReference>
<keyword evidence="1" id="KW-1133">Transmembrane helix</keyword>
<evidence type="ECO:0000313" key="3">
    <source>
        <dbReference type="EMBL" id="RMI02463.1"/>
    </source>
</evidence>
<dbReference type="PANTHER" id="PTHR34980:SF3">
    <property type="entry name" value="BLR8105 PROTEIN"/>
    <property type="match status" value="1"/>
</dbReference>
<accession>A0AA42BI50</accession>
<name>A0AA42BI50_9GAMM</name>
<keyword evidence="1" id="KW-0472">Membrane</keyword>
<feature type="transmembrane region" description="Helical" evidence="1">
    <location>
        <begin position="285"/>
        <end position="307"/>
    </location>
</feature>
<feature type="transmembrane region" description="Helical" evidence="1">
    <location>
        <begin position="212"/>
        <end position="231"/>
    </location>
</feature>
<feature type="transmembrane region" description="Helical" evidence="1">
    <location>
        <begin position="243"/>
        <end position="265"/>
    </location>
</feature>
<dbReference type="GO" id="GO:0005886">
    <property type="term" value="C:plasma membrane"/>
    <property type="evidence" value="ECO:0007669"/>
    <property type="project" value="TreeGrafter"/>
</dbReference>
<evidence type="ECO:0000313" key="5">
    <source>
        <dbReference type="Proteomes" id="UP001165292"/>
    </source>
</evidence>
<keyword evidence="4" id="KW-1185">Reference proteome</keyword>
<comment type="caution">
    <text evidence="2">The sequence shown here is derived from an EMBL/GenBank/DDBJ whole genome shotgun (WGS) entry which is preliminary data.</text>
</comment>
<dbReference type="AlphaFoldDB" id="A0AA42BI50"/>
<dbReference type="RefSeq" id="WP_058078795.1">
    <property type="nucleotide sequence ID" value="NZ_DALZRK010000032.1"/>
</dbReference>
<reference evidence="2" key="2">
    <citation type="submission" date="2022-06" db="EMBL/GenBank/DDBJ databases">
        <title>Detection of beta-lactamases in bacteria of animal origin.</title>
        <authorList>
            <person name="Mlynarcik P."/>
            <person name="Zdarska V."/>
            <person name="Chudobova H."/>
            <person name="Prochazkova P."/>
            <person name="Hricova K."/>
            <person name="Mezerova K."/>
            <person name="Bardon J."/>
            <person name="Dolejska M."/>
            <person name="Sukkar I."/>
            <person name="Kolar M."/>
        </authorList>
    </citation>
    <scope>NUCLEOTIDE SEQUENCE</scope>
    <source>
        <strain evidence="2">S 300-3</strain>
    </source>
</reference>
<keyword evidence="1" id="KW-0812">Transmembrane</keyword>
<dbReference type="EMBL" id="JAMYBS010000035">
    <property type="protein sequence ID" value="MCO7546823.1"/>
    <property type="molecule type" value="Genomic_DNA"/>
</dbReference>
<dbReference type="InterPro" id="IPR008523">
    <property type="entry name" value="DUF805"/>
</dbReference>
<dbReference type="Proteomes" id="UP001165292">
    <property type="component" value="Unassembled WGS sequence"/>
</dbReference>
<protein>
    <submittedName>
        <fullName evidence="2">DUF805 domain-containing protein</fullName>
    </submittedName>
</protein>
<evidence type="ECO:0000313" key="2">
    <source>
        <dbReference type="EMBL" id="MCO7546823.1"/>
    </source>
</evidence>
<evidence type="ECO:0000256" key="1">
    <source>
        <dbReference type="SAM" id="Phobius"/>
    </source>
</evidence>
<dbReference type="Proteomes" id="UP000269134">
    <property type="component" value="Unassembled WGS sequence"/>
</dbReference>
<gene>
    <name evidence="3" type="ORF">EA795_02210</name>
    <name evidence="2" type="ORF">NJF43_18905</name>
</gene>
<dbReference type="GeneID" id="84607846"/>
<reference evidence="3 4" key="1">
    <citation type="submission" date="2018-10" db="EMBL/GenBank/DDBJ databases">
        <title>Pseudomonas sp. GL14 genome.</title>
        <authorList>
            <person name="Peng J."/>
            <person name="Liu Z.-P."/>
        </authorList>
    </citation>
    <scope>NUCLEOTIDE SEQUENCE [LARGE SCALE GENOMIC DNA]</scope>
    <source>
        <strain evidence="3 4">GL14</strain>
    </source>
</reference>
<feature type="transmembrane region" description="Helical" evidence="1">
    <location>
        <begin position="182"/>
        <end position="206"/>
    </location>
</feature>
<organism evidence="2 5">
    <name type="scientific">Stutzerimonas nitrititolerans</name>
    <dbReference type="NCBI Taxonomy" id="2482751"/>
    <lineage>
        <taxon>Bacteria</taxon>
        <taxon>Pseudomonadati</taxon>
        <taxon>Pseudomonadota</taxon>
        <taxon>Gammaproteobacteria</taxon>
        <taxon>Pseudomonadales</taxon>
        <taxon>Pseudomonadaceae</taxon>
        <taxon>Stutzerimonas</taxon>
    </lineage>
</organism>
<sequence length="316" mass="34115">MESNRYRIVFDGALLPGMTLDSVKENLARLFKTDREKVDQLFARGPVNIKRELTAGEADRYLQALRQAGAEARKEAEPRSAPALSLVDIAPAGSAEDPTATRMECPKCGHSQPRAIQCNSCGIVIEKYLARQARLAEDKAGDDAQSATHPYATPRAQVAEPMPAYGELRAFSLQGRIGRLRYLAWSMTLSAAALALLAVAGIGFAISQVLGVILFAMIGVGFVVVSVQIGVQRLHDIGWSGWFLLLNLVPAVGSFFPLVMLLYPGKADANRFGPPQPPNSRAVKILAALWLLVPVIGILAAIAIPGYQQYLHRAGM</sequence>
<dbReference type="EMBL" id="RFFL01000002">
    <property type="protein sequence ID" value="RMI02463.1"/>
    <property type="molecule type" value="Genomic_DNA"/>
</dbReference>